<evidence type="ECO:0000313" key="2">
    <source>
        <dbReference type="Proteomes" id="UP001186974"/>
    </source>
</evidence>
<keyword evidence="2" id="KW-1185">Reference proteome</keyword>
<sequence length="476" mass="53267">MPLEDDYRIELQRAMDVFKSSIQSLFAKAREERLRRMIDEVKEEEPTDEELGVLGSDDIRPAQEIGNGPARYSPSLEHGEPAGLVQGMERTYNNQNPDTGRNVERENEQLRPVPQPDGWTDKERIDFLVRVLDLQGGVRWSQLNELLLRGKTLKALKGEHSKMRTRAGVQKRHDLLRETPCKRRIAMPKAIERSPPEQLPDVTVTASSPEPSRTLPTTSALTPRNPISRGVNMHVNFTTIALGALAILSSMASPAHAGGLEIHDISSGYDVGTVQYNKNGQNLTYNVVPVTWLGDVGDGRVVNITANSAESLFKYAMKLNPHYLYTNGRKNNSWNHTRPASYNKTSSVHAAATAAEPPVSNQDFPTITSEDSVAKPSAVKTRPCYAQLSAGSTGTCGRIPCSYDDGIWFCQDGHKDISVSWFDLSLYAEIIWRDCQLWEYSDYFQDIYGGVEGHFWNQDDQWSLMVASTWPDNTHC</sequence>
<name>A0ACC3DB25_9PEZI</name>
<gene>
    <name evidence="1" type="ORF">LTS18_005947</name>
</gene>
<dbReference type="EMBL" id="JAWDJW010006477">
    <property type="protein sequence ID" value="KAK3064578.1"/>
    <property type="molecule type" value="Genomic_DNA"/>
</dbReference>
<organism evidence="1 2">
    <name type="scientific">Coniosporium uncinatum</name>
    <dbReference type="NCBI Taxonomy" id="93489"/>
    <lineage>
        <taxon>Eukaryota</taxon>
        <taxon>Fungi</taxon>
        <taxon>Dikarya</taxon>
        <taxon>Ascomycota</taxon>
        <taxon>Pezizomycotina</taxon>
        <taxon>Dothideomycetes</taxon>
        <taxon>Dothideomycetes incertae sedis</taxon>
        <taxon>Coniosporium</taxon>
    </lineage>
</organism>
<dbReference type="Proteomes" id="UP001186974">
    <property type="component" value="Unassembled WGS sequence"/>
</dbReference>
<comment type="caution">
    <text evidence="1">The sequence shown here is derived from an EMBL/GenBank/DDBJ whole genome shotgun (WGS) entry which is preliminary data.</text>
</comment>
<proteinExistence type="predicted"/>
<evidence type="ECO:0000313" key="1">
    <source>
        <dbReference type="EMBL" id="KAK3064578.1"/>
    </source>
</evidence>
<reference evidence="1" key="1">
    <citation type="submission" date="2024-09" db="EMBL/GenBank/DDBJ databases">
        <title>Black Yeasts Isolated from many extreme environments.</title>
        <authorList>
            <person name="Coleine C."/>
            <person name="Stajich J.E."/>
            <person name="Selbmann L."/>
        </authorList>
    </citation>
    <scope>NUCLEOTIDE SEQUENCE</scope>
    <source>
        <strain evidence="1">CCFEE 5737</strain>
    </source>
</reference>
<protein>
    <submittedName>
        <fullName evidence="1">Uncharacterized protein</fullName>
    </submittedName>
</protein>
<accession>A0ACC3DB25</accession>